<feature type="compositionally biased region" description="Basic and acidic residues" evidence="1">
    <location>
        <begin position="19"/>
        <end position="33"/>
    </location>
</feature>
<dbReference type="AlphaFoldDB" id="A0A9Q0YPF3"/>
<organism evidence="2 3">
    <name type="scientific">Holothuria leucospilota</name>
    <name type="common">Black long sea cucumber</name>
    <name type="synonym">Mertensiothuria leucospilota</name>
    <dbReference type="NCBI Taxonomy" id="206669"/>
    <lineage>
        <taxon>Eukaryota</taxon>
        <taxon>Metazoa</taxon>
        <taxon>Echinodermata</taxon>
        <taxon>Eleutherozoa</taxon>
        <taxon>Echinozoa</taxon>
        <taxon>Holothuroidea</taxon>
        <taxon>Aspidochirotacea</taxon>
        <taxon>Aspidochirotida</taxon>
        <taxon>Holothuriidae</taxon>
        <taxon>Holothuria</taxon>
    </lineage>
</organism>
<evidence type="ECO:0000256" key="1">
    <source>
        <dbReference type="SAM" id="MobiDB-lite"/>
    </source>
</evidence>
<keyword evidence="3" id="KW-1185">Reference proteome</keyword>
<reference evidence="2" key="1">
    <citation type="submission" date="2021-10" db="EMBL/GenBank/DDBJ databases">
        <title>Tropical sea cucumber genome reveals ecological adaptation and Cuvierian tubules defense mechanism.</title>
        <authorList>
            <person name="Chen T."/>
        </authorList>
    </citation>
    <scope>NUCLEOTIDE SEQUENCE</scope>
    <source>
        <strain evidence="2">Nanhai2018</strain>
        <tissue evidence="2">Muscle</tissue>
    </source>
</reference>
<sequence>MSSYKLCIEDSMEWNQPEDTNHTDSLSTDRLDVPLEDTTSGTINGRRWSADNGRSNPQKSPRMERFRRVSLGLYNQTTEVLEAGVNSFKKGISRAGQNVTERAQNKVPKMLRGKIGGQDELSKTIITNMDDADGENYEKGRTLPENESSGFG</sequence>
<protein>
    <submittedName>
        <fullName evidence="2">Uncharacterized protein</fullName>
    </submittedName>
</protein>
<feature type="region of interest" description="Disordered" evidence="1">
    <location>
        <begin position="128"/>
        <end position="152"/>
    </location>
</feature>
<feature type="region of interest" description="Disordered" evidence="1">
    <location>
        <begin position="1"/>
        <end position="62"/>
    </location>
</feature>
<evidence type="ECO:0000313" key="3">
    <source>
        <dbReference type="Proteomes" id="UP001152320"/>
    </source>
</evidence>
<proteinExistence type="predicted"/>
<comment type="caution">
    <text evidence="2">The sequence shown here is derived from an EMBL/GenBank/DDBJ whole genome shotgun (WGS) entry which is preliminary data.</text>
</comment>
<dbReference type="Proteomes" id="UP001152320">
    <property type="component" value="Chromosome 19"/>
</dbReference>
<accession>A0A9Q0YPF3</accession>
<gene>
    <name evidence="2" type="ORF">HOLleu_36557</name>
</gene>
<evidence type="ECO:0000313" key="2">
    <source>
        <dbReference type="EMBL" id="KAJ8023967.1"/>
    </source>
</evidence>
<name>A0A9Q0YPF3_HOLLE</name>
<dbReference type="EMBL" id="JAIZAY010000019">
    <property type="protein sequence ID" value="KAJ8023967.1"/>
    <property type="molecule type" value="Genomic_DNA"/>
</dbReference>